<dbReference type="InterPro" id="IPR006619">
    <property type="entry name" value="PGRP_domain_met/bac"/>
</dbReference>
<dbReference type="Gene3D" id="3.40.80.10">
    <property type="entry name" value="Peptidoglycan recognition protein-like"/>
    <property type="match status" value="1"/>
</dbReference>
<dbReference type="SUPFAM" id="SSF47090">
    <property type="entry name" value="PGBD-like"/>
    <property type="match status" value="1"/>
</dbReference>
<dbReference type="Pfam" id="PF01471">
    <property type="entry name" value="PG_binding_1"/>
    <property type="match status" value="1"/>
</dbReference>
<dbReference type="InterPro" id="IPR036366">
    <property type="entry name" value="PGBDSf"/>
</dbReference>
<dbReference type="PANTHER" id="PTHR11022:SF41">
    <property type="entry name" value="PEPTIDOGLYCAN-RECOGNITION PROTEIN LC-RELATED"/>
    <property type="match status" value="1"/>
</dbReference>
<dbReference type="Proteomes" id="UP000003824">
    <property type="component" value="Unassembled WGS sequence"/>
</dbReference>
<reference evidence="4" key="1">
    <citation type="submission" date="2008-12" db="EMBL/GenBank/DDBJ databases">
        <title>Annotation of Streptomyces ghanaensis ATCC 14672.</title>
        <authorList>
            <consortium name="The Broad Institute Genome Sequencing Platform"/>
            <consortium name="Broad Institute Microbial Sequencing Center"/>
            <person name="Fischbach M."/>
            <person name="Ward D."/>
            <person name="Young S."/>
            <person name="Kodira C.D."/>
            <person name="Zeng Q."/>
            <person name="Koehrsen M."/>
            <person name="Godfrey P."/>
            <person name="Alvarado L."/>
            <person name="Berlin A.M."/>
            <person name="Borenstein D."/>
            <person name="Chen Z."/>
            <person name="Engels R."/>
            <person name="Freedman E."/>
            <person name="Gellesch M."/>
            <person name="Goldberg J."/>
            <person name="Griggs A."/>
            <person name="Gujja S."/>
            <person name="Heiman D.I."/>
            <person name="Hepburn T.A."/>
            <person name="Howarth C."/>
            <person name="Jen D."/>
            <person name="Larson L."/>
            <person name="Lewis B."/>
            <person name="Mehta T."/>
            <person name="Park D."/>
            <person name="Pearson M."/>
            <person name="Roberts A."/>
            <person name="Saif S."/>
            <person name="Shea T.D."/>
            <person name="Shenoy N."/>
            <person name="Sisk P."/>
            <person name="Stolte C."/>
            <person name="Sykes S.N."/>
            <person name="Walk T."/>
            <person name="White J."/>
            <person name="Yandava C."/>
            <person name="Straight P."/>
            <person name="Clardy J."/>
            <person name="Hung D."/>
            <person name="Kolter R."/>
            <person name="Mekalanos J."/>
            <person name="Walker S."/>
            <person name="Walsh C.T."/>
            <person name="Wieland B.L.C."/>
            <person name="Ilzarbe M."/>
            <person name="Galagan J."/>
            <person name="Nusbaum C."/>
            <person name="Birren B."/>
        </authorList>
    </citation>
    <scope>NUCLEOTIDE SEQUENCE [LARGE SCALE GENOMIC DNA]</scope>
    <source>
        <strain evidence="4">ATCC 14672 / DSM 40746 / JCM 4963 / KCTC 9882 / NRRL B-12104 / FH 1290</strain>
    </source>
</reference>
<dbReference type="SUPFAM" id="SSF55846">
    <property type="entry name" value="N-acetylmuramoyl-L-alanine amidase-like"/>
    <property type="match status" value="1"/>
</dbReference>
<dbReference type="GO" id="GO:0008745">
    <property type="term" value="F:N-acetylmuramoyl-L-alanine amidase activity"/>
    <property type="evidence" value="ECO:0007669"/>
    <property type="project" value="InterPro"/>
</dbReference>
<accession>D6A5G3</accession>
<dbReference type="PANTHER" id="PTHR11022">
    <property type="entry name" value="PEPTIDOGLYCAN RECOGNITION PROTEIN"/>
    <property type="match status" value="1"/>
</dbReference>
<gene>
    <name evidence="3" type="ORF">SSFG_06911</name>
</gene>
<dbReference type="SMART" id="SM00701">
    <property type="entry name" value="PGRP"/>
    <property type="match status" value="1"/>
</dbReference>
<dbReference type="EMBL" id="DS999641">
    <property type="protein sequence ID" value="EFE71675.2"/>
    <property type="molecule type" value="Genomic_DNA"/>
</dbReference>
<dbReference type="Gene3D" id="1.10.101.10">
    <property type="entry name" value="PGBD-like superfamily/PGBD"/>
    <property type="match status" value="1"/>
</dbReference>
<dbReference type="InterPro" id="IPR002502">
    <property type="entry name" value="Amidase_domain"/>
</dbReference>
<name>D6A5G3_STRV1</name>
<dbReference type="GO" id="GO:0008270">
    <property type="term" value="F:zinc ion binding"/>
    <property type="evidence" value="ECO:0007669"/>
    <property type="project" value="InterPro"/>
</dbReference>
<dbReference type="InterPro" id="IPR036505">
    <property type="entry name" value="Amidase/PGRP_sf"/>
</dbReference>
<dbReference type="InterPro" id="IPR015510">
    <property type="entry name" value="PGRP"/>
</dbReference>
<proteinExistence type="inferred from homology"/>
<dbReference type="eggNOG" id="COG3409">
    <property type="taxonomic scope" value="Bacteria"/>
</dbReference>
<dbReference type="AlphaFoldDB" id="D6A5G3"/>
<dbReference type="InterPro" id="IPR036365">
    <property type="entry name" value="PGBD-like_sf"/>
</dbReference>
<evidence type="ECO:0000313" key="4">
    <source>
        <dbReference type="Proteomes" id="UP000003824"/>
    </source>
</evidence>
<protein>
    <recommendedName>
        <fullName evidence="2">Peptidoglycan recognition protein family domain-containing protein</fullName>
    </recommendedName>
</protein>
<evidence type="ECO:0000313" key="3">
    <source>
        <dbReference type="EMBL" id="EFE71675.2"/>
    </source>
</evidence>
<comment type="similarity">
    <text evidence="1">Belongs to the N-acetylmuramoyl-L-alanine amidase 2 family.</text>
</comment>
<dbReference type="InterPro" id="IPR002477">
    <property type="entry name" value="Peptidoglycan-bd-like"/>
</dbReference>
<evidence type="ECO:0000256" key="1">
    <source>
        <dbReference type="ARBA" id="ARBA00007553"/>
    </source>
</evidence>
<feature type="domain" description="Peptidoglycan recognition protein family" evidence="2">
    <location>
        <begin position="12"/>
        <end position="160"/>
    </location>
</feature>
<organism evidence="3 4">
    <name type="scientific">Streptomyces viridosporus (strain ATCC 14672 / DSM 40746 / JCM 4963 / KCTC 9882 / NRRL B-12104 / FH 1290)</name>
    <name type="common">Streptomyces ghanaensis</name>
    <dbReference type="NCBI Taxonomy" id="566461"/>
    <lineage>
        <taxon>Bacteria</taxon>
        <taxon>Bacillati</taxon>
        <taxon>Actinomycetota</taxon>
        <taxon>Actinomycetes</taxon>
        <taxon>Kitasatosporales</taxon>
        <taxon>Streptomycetaceae</taxon>
        <taxon>Streptomyces</taxon>
    </lineage>
</organism>
<sequence length="256" mass="27028">MCPGPRRAELMATFVTRSQWGARAPKSVSNNITPAQGGVVVHHVDAVKVAKAHHADCAAQVRGIQNFHMDSNGWSDIAYSHLACVHGYLFQGRGENVRTAAQGTTQGNDDWYAVCALTGGSSSNYDTITAGLIDAVRYGINRLRVSGGAAQAITGHRDHHATACPGNLYSRVLNGEVNPGGGPLPYPGVSFRQPPTFEHASVATWQYRMNSAHGYSLAVDGRYGPGSDSACRSFQSSKGLSVDGIVGPATWGATFA</sequence>
<dbReference type="CDD" id="cd06583">
    <property type="entry name" value="PGRP"/>
    <property type="match status" value="1"/>
</dbReference>
<evidence type="ECO:0000259" key="2">
    <source>
        <dbReference type="SMART" id="SM00701"/>
    </source>
</evidence>
<dbReference type="GO" id="GO:0009253">
    <property type="term" value="P:peptidoglycan catabolic process"/>
    <property type="evidence" value="ECO:0007669"/>
    <property type="project" value="InterPro"/>
</dbReference>